<dbReference type="PANTHER" id="PTHR42887:SF2">
    <property type="entry name" value="OS12G0638800 PROTEIN"/>
    <property type="match status" value="1"/>
</dbReference>
<dbReference type="eggNOG" id="COG2081">
    <property type="taxonomic scope" value="Bacteria"/>
</dbReference>
<dbReference type="AlphaFoldDB" id="E4LAM4"/>
<name>E4LAM4_9FIRM</name>
<evidence type="ECO:0000256" key="1">
    <source>
        <dbReference type="ARBA" id="ARBA00001974"/>
    </source>
</evidence>
<dbReference type="InterPro" id="IPR036188">
    <property type="entry name" value="FAD/NAD-bd_sf"/>
</dbReference>
<comment type="cofactor">
    <cofactor evidence="1">
        <name>FAD</name>
        <dbReference type="ChEBI" id="CHEBI:57692"/>
    </cofactor>
</comment>
<dbReference type="Pfam" id="PF03486">
    <property type="entry name" value="HI0933_like"/>
    <property type="match status" value="1"/>
</dbReference>
<reference evidence="6 7" key="1">
    <citation type="submission" date="2010-11" db="EMBL/GenBank/DDBJ databases">
        <authorList>
            <person name="Durkin A.S."/>
            <person name="Madupu R."/>
            <person name="Torralba M."/>
            <person name="Gillis M."/>
            <person name="Methe B."/>
            <person name="Sutton G."/>
            <person name="Nelson K.E."/>
        </authorList>
    </citation>
    <scope>NUCLEOTIDE SEQUENCE [LARGE SCALE GENOMIC DNA]</scope>
    <source>
        <strain evidence="6 7">UPII 345-E</strain>
    </source>
</reference>
<dbReference type="InterPro" id="IPR055178">
    <property type="entry name" value="RsdA/BaiN/AoA(So)-like_dom"/>
</dbReference>
<proteinExistence type="predicted"/>
<dbReference type="Gene3D" id="3.50.50.60">
    <property type="entry name" value="FAD/NAD(P)-binding domain"/>
    <property type="match status" value="1"/>
</dbReference>
<dbReference type="Proteomes" id="UP000004594">
    <property type="component" value="Unassembled WGS sequence"/>
</dbReference>
<sequence length="417" mass="45954">MNSTNKKVAVIGAGVAGMLASLICAEQGANVLLFEKMDRIGLKMGITGKGRCNITNIRPIMEFIEKTPGNGKFLYSAYRKFSNVNLLDMLHEWGLKTVTERGGRVFPETQSAQTVRHFFMRKLDEMHVNLYLKEPAVRIFVKDGAVSKVFTEKGVYDVDAVIVCTGGKSYPRTGSTGDGYRMAEELGHKIVTIRPALIPLVCKESYCKAMQGLSLRNVNLVIKGKKKKSEAFGEMIFTHFGISGPIVLSLSDMVSALLLNEDCLKAYIDLKPALSQEVLDKRILREFEKFHLKQISTVMKELLPHKMIDIVLELSGIDKDLPVSEVKKAQRISLVKTMKAFPLTITGTRPIEEAIVTAGGVSVKEVNSSTMESKKVKNLYFAGEVLDIHAFTGGFNIQAAFSTGYTAAINASEDKNA</sequence>
<feature type="domain" description="RsdA/BaiN/AoA(So)-like Rossmann fold-like" evidence="4">
    <location>
        <begin position="7"/>
        <end position="408"/>
    </location>
</feature>
<evidence type="ECO:0000259" key="4">
    <source>
        <dbReference type="Pfam" id="PF03486"/>
    </source>
</evidence>
<evidence type="ECO:0000256" key="3">
    <source>
        <dbReference type="ARBA" id="ARBA00022827"/>
    </source>
</evidence>
<dbReference type="InterPro" id="IPR004792">
    <property type="entry name" value="BaiN-like"/>
</dbReference>
<dbReference type="Gene3D" id="1.10.8.260">
    <property type="entry name" value="HI0933 insert domain-like"/>
    <property type="match status" value="1"/>
</dbReference>
<keyword evidence="2" id="KW-0285">Flavoprotein</keyword>
<evidence type="ECO:0000313" key="7">
    <source>
        <dbReference type="Proteomes" id="UP000004594"/>
    </source>
</evidence>
<dbReference type="InterPro" id="IPR023166">
    <property type="entry name" value="BaiN-like_dom_sf"/>
</dbReference>
<dbReference type="PANTHER" id="PTHR42887">
    <property type="entry name" value="OS12G0638800 PROTEIN"/>
    <property type="match status" value="1"/>
</dbReference>
<dbReference type="PRINTS" id="PR00411">
    <property type="entry name" value="PNDRDTASEI"/>
</dbReference>
<dbReference type="InterPro" id="IPR057661">
    <property type="entry name" value="RsdA/BaiN/AoA(So)_Rossmann"/>
</dbReference>
<dbReference type="EMBL" id="AENT01000030">
    <property type="protein sequence ID" value="EFR42163.1"/>
    <property type="molecule type" value="Genomic_DNA"/>
</dbReference>
<evidence type="ECO:0000256" key="2">
    <source>
        <dbReference type="ARBA" id="ARBA00022630"/>
    </source>
</evidence>
<dbReference type="OrthoDB" id="9773233at2"/>
<gene>
    <name evidence="6" type="ORF">HMPREF9220_0289</name>
</gene>
<comment type="caution">
    <text evidence="6">The sequence shown here is derived from an EMBL/GenBank/DDBJ whole genome shotgun (WGS) entry which is preliminary data.</text>
</comment>
<dbReference type="Pfam" id="PF22780">
    <property type="entry name" value="HI0933_like_1st"/>
    <property type="match status" value="1"/>
</dbReference>
<dbReference type="Gene3D" id="2.40.30.10">
    <property type="entry name" value="Translation factors"/>
    <property type="match status" value="1"/>
</dbReference>
<dbReference type="SUPFAM" id="SSF51905">
    <property type="entry name" value="FAD/NAD(P)-binding domain"/>
    <property type="match status" value="1"/>
</dbReference>
<dbReference type="SUPFAM" id="SSF160996">
    <property type="entry name" value="HI0933 insert domain-like"/>
    <property type="match status" value="1"/>
</dbReference>
<protein>
    <submittedName>
        <fullName evidence="6">Flavoprotein family protein</fullName>
    </submittedName>
</protein>
<dbReference type="RefSeq" id="WP_007555211.1">
    <property type="nucleotide sequence ID" value="NZ_AENT01000030.1"/>
</dbReference>
<evidence type="ECO:0000313" key="6">
    <source>
        <dbReference type="EMBL" id="EFR42163.1"/>
    </source>
</evidence>
<dbReference type="NCBIfam" id="TIGR00275">
    <property type="entry name" value="aminoacetone oxidase family FAD-binding enzyme"/>
    <property type="match status" value="1"/>
</dbReference>
<accession>E4LAM4</accession>
<feature type="domain" description="RsdA/BaiN/AoA(So)-like insert" evidence="5">
    <location>
        <begin position="194"/>
        <end position="356"/>
    </location>
</feature>
<keyword evidence="3" id="KW-0274">FAD</keyword>
<evidence type="ECO:0000259" key="5">
    <source>
        <dbReference type="Pfam" id="PF22780"/>
    </source>
</evidence>
<organism evidence="6 7">
    <name type="scientific">Dialister micraerophilus UPII 345-E</name>
    <dbReference type="NCBI Taxonomy" id="910314"/>
    <lineage>
        <taxon>Bacteria</taxon>
        <taxon>Bacillati</taxon>
        <taxon>Bacillota</taxon>
        <taxon>Negativicutes</taxon>
        <taxon>Veillonellales</taxon>
        <taxon>Veillonellaceae</taxon>
        <taxon>Dialister</taxon>
    </lineage>
</organism>